<name>A0AAV7GCW6_DENCH</name>
<dbReference type="EMBL" id="JAGFBR010000011">
    <property type="protein sequence ID" value="KAH0459600.1"/>
    <property type="molecule type" value="Genomic_DNA"/>
</dbReference>
<accession>A0AAV7GCW6</accession>
<organism evidence="1 2">
    <name type="scientific">Dendrobium chrysotoxum</name>
    <name type="common">Orchid</name>
    <dbReference type="NCBI Taxonomy" id="161865"/>
    <lineage>
        <taxon>Eukaryota</taxon>
        <taxon>Viridiplantae</taxon>
        <taxon>Streptophyta</taxon>
        <taxon>Embryophyta</taxon>
        <taxon>Tracheophyta</taxon>
        <taxon>Spermatophyta</taxon>
        <taxon>Magnoliopsida</taxon>
        <taxon>Liliopsida</taxon>
        <taxon>Asparagales</taxon>
        <taxon>Orchidaceae</taxon>
        <taxon>Epidendroideae</taxon>
        <taxon>Malaxideae</taxon>
        <taxon>Dendrobiinae</taxon>
        <taxon>Dendrobium</taxon>
    </lineage>
</organism>
<evidence type="ECO:0000313" key="2">
    <source>
        <dbReference type="Proteomes" id="UP000775213"/>
    </source>
</evidence>
<keyword evidence="2" id="KW-1185">Reference proteome</keyword>
<protein>
    <submittedName>
        <fullName evidence="1">Uncharacterized protein</fullName>
    </submittedName>
</protein>
<dbReference type="AlphaFoldDB" id="A0AAV7GCW6"/>
<comment type="caution">
    <text evidence="1">The sequence shown here is derived from an EMBL/GenBank/DDBJ whole genome shotgun (WGS) entry which is preliminary data.</text>
</comment>
<reference evidence="1 2" key="1">
    <citation type="journal article" date="2021" name="Hortic Res">
        <title>Chromosome-scale assembly of the Dendrobium chrysotoxum genome enhances the understanding of orchid evolution.</title>
        <authorList>
            <person name="Zhang Y."/>
            <person name="Zhang G.Q."/>
            <person name="Zhang D."/>
            <person name="Liu X.D."/>
            <person name="Xu X.Y."/>
            <person name="Sun W.H."/>
            <person name="Yu X."/>
            <person name="Zhu X."/>
            <person name="Wang Z.W."/>
            <person name="Zhao X."/>
            <person name="Zhong W.Y."/>
            <person name="Chen H."/>
            <person name="Yin W.L."/>
            <person name="Huang T."/>
            <person name="Niu S.C."/>
            <person name="Liu Z.J."/>
        </authorList>
    </citation>
    <scope>NUCLEOTIDE SEQUENCE [LARGE SCALE GENOMIC DNA]</scope>
    <source>
        <strain evidence="1">Lindl</strain>
    </source>
</reference>
<dbReference type="Proteomes" id="UP000775213">
    <property type="component" value="Unassembled WGS sequence"/>
</dbReference>
<gene>
    <name evidence="1" type="ORF">IEQ34_012414</name>
</gene>
<evidence type="ECO:0000313" key="1">
    <source>
        <dbReference type="EMBL" id="KAH0459600.1"/>
    </source>
</evidence>
<proteinExistence type="predicted"/>
<sequence>MDPELEHKLNLMFMGVVAIDVHAWTPNLGLDHEHFRGDSAQVEITNNERDVTNHEAQDWKNVEKMIQLREQITSALINEMY</sequence>